<accession>A0A6A6RJL4</accession>
<evidence type="ECO:0000256" key="1">
    <source>
        <dbReference type="SAM" id="MobiDB-lite"/>
    </source>
</evidence>
<dbReference type="Proteomes" id="UP000799753">
    <property type="component" value="Unassembled WGS sequence"/>
</dbReference>
<gene>
    <name evidence="2" type="ORF">P280DRAFT_523114</name>
</gene>
<keyword evidence="3" id="KW-1185">Reference proteome</keyword>
<dbReference type="EMBL" id="MU006807">
    <property type="protein sequence ID" value="KAF2635386.1"/>
    <property type="molecule type" value="Genomic_DNA"/>
</dbReference>
<evidence type="ECO:0000313" key="3">
    <source>
        <dbReference type="Proteomes" id="UP000799753"/>
    </source>
</evidence>
<proteinExistence type="predicted"/>
<feature type="compositionally biased region" description="Low complexity" evidence="1">
    <location>
        <begin position="31"/>
        <end position="40"/>
    </location>
</feature>
<name>A0A6A6RJL4_9PLEO</name>
<feature type="compositionally biased region" description="Low complexity" evidence="1">
    <location>
        <begin position="1"/>
        <end position="13"/>
    </location>
</feature>
<feature type="compositionally biased region" description="Low complexity" evidence="1">
    <location>
        <begin position="50"/>
        <end position="65"/>
    </location>
</feature>
<feature type="region of interest" description="Disordered" evidence="1">
    <location>
        <begin position="1"/>
        <end position="102"/>
    </location>
</feature>
<feature type="compositionally biased region" description="Low complexity" evidence="1">
    <location>
        <begin position="91"/>
        <end position="100"/>
    </location>
</feature>
<organism evidence="2 3">
    <name type="scientific">Massarina eburnea CBS 473.64</name>
    <dbReference type="NCBI Taxonomy" id="1395130"/>
    <lineage>
        <taxon>Eukaryota</taxon>
        <taxon>Fungi</taxon>
        <taxon>Dikarya</taxon>
        <taxon>Ascomycota</taxon>
        <taxon>Pezizomycotina</taxon>
        <taxon>Dothideomycetes</taxon>
        <taxon>Pleosporomycetidae</taxon>
        <taxon>Pleosporales</taxon>
        <taxon>Massarineae</taxon>
        <taxon>Massarinaceae</taxon>
        <taxon>Massarina</taxon>
    </lineage>
</organism>
<protein>
    <submittedName>
        <fullName evidence="2">Uncharacterized protein</fullName>
    </submittedName>
</protein>
<reference evidence="2" key="1">
    <citation type="journal article" date="2020" name="Stud. Mycol.">
        <title>101 Dothideomycetes genomes: a test case for predicting lifestyles and emergence of pathogens.</title>
        <authorList>
            <person name="Haridas S."/>
            <person name="Albert R."/>
            <person name="Binder M."/>
            <person name="Bloem J."/>
            <person name="Labutti K."/>
            <person name="Salamov A."/>
            <person name="Andreopoulos B."/>
            <person name="Baker S."/>
            <person name="Barry K."/>
            <person name="Bills G."/>
            <person name="Bluhm B."/>
            <person name="Cannon C."/>
            <person name="Castanera R."/>
            <person name="Culley D."/>
            <person name="Daum C."/>
            <person name="Ezra D."/>
            <person name="Gonzalez J."/>
            <person name="Henrissat B."/>
            <person name="Kuo A."/>
            <person name="Liang C."/>
            <person name="Lipzen A."/>
            <person name="Lutzoni F."/>
            <person name="Magnuson J."/>
            <person name="Mondo S."/>
            <person name="Nolan M."/>
            <person name="Ohm R."/>
            <person name="Pangilinan J."/>
            <person name="Park H.-J."/>
            <person name="Ramirez L."/>
            <person name="Alfaro M."/>
            <person name="Sun H."/>
            <person name="Tritt A."/>
            <person name="Yoshinaga Y."/>
            <person name="Zwiers L.-H."/>
            <person name="Turgeon B."/>
            <person name="Goodwin S."/>
            <person name="Spatafora J."/>
            <person name="Crous P."/>
            <person name="Grigoriev I."/>
        </authorList>
    </citation>
    <scope>NUCLEOTIDE SEQUENCE</scope>
    <source>
        <strain evidence="2">CBS 473.64</strain>
    </source>
</reference>
<dbReference type="AlphaFoldDB" id="A0A6A6RJL4"/>
<evidence type="ECO:0000313" key="2">
    <source>
        <dbReference type="EMBL" id="KAF2635386.1"/>
    </source>
</evidence>
<sequence>MDQDPSSPTSPKSPKSRRGTIENLFGNLGISNSPPSSPSKSKGKARESYLSVTDSSASGTSSLRDSFSRAWPPNFSNSSLDLRLGNDKDSSSQSKARPSSPTLTLRMSDLYRIHDDKWRTDSTVKDSPTDMSVEFKAVAGVMSEIHHFAHTMQESKTIVADFLVKEMAQVVYGSNAKA</sequence>